<keyword evidence="3" id="KW-1185">Reference proteome</keyword>
<evidence type="ECO:0000313" key="2">
    <source>
        <dbReference type="EMBL" id="GIY14300.1"/>
    </source>
</evidence>
<evidence type="ECO:0000313" key="3">
    <source>
        <dbReference type="Proteomes" id="UP001054945"/>
    </source>
</evidence>
<organism evidence="2 3">
    <name type="scientific">Caerostris extrusa</name>
    <name type="common">Bark spider</name>
    <name type="synonym">Caerostris bankana</name>
    <dbReference type="NCBI Taxonomy" id="172846"/>
    <lineage>
        <taxon>Eukaryota</taxon>
        <taxon>Metazoa</taxon>
        <taxon>Ecdysozoa</taxon>
        <taxon>Arthropoda</taxon>
        <taxon>Chelicerata</taxon>
        <taxon>Arachnida</taxon>
        <taxon>Araneae</taxon>
        <taxon>Araneomorphae</taxon>
        <taxon>Entelegynae</taxon>
        <taxon>Araneoidea</taxon>
        <taxon>Araneidae</taxon>
        <taxon>Caerostris</taxon>
    </lineage>
</organism>
<evidence type="ECO:0000256" key="1">
    <source>
        <dbReference type="SAM" id="MobiDB-lite"/>
    </source>
</evidence>
<dbReference type="EMBL" id="BPLR01007058">
    <property type="protein sequence ID" value="GIY14300.1"/>
    <property type="molecule type" value="Genomic_DNA"/>
</dbReference>
<gene>
    <name evidence="2" type="ORF">CEXT_581091</name>
</gene>
<feature type="compositionally biased region" description="Basic and acidic residues" evidence="1">
    <location>
        <begin position="69"/>
        <end position="79"/>
    </location>
</feature>
<dbReference type="Proteomes" id="UP001054945">
    <property type="component" value="Unassembled WGS sequence"/>
</dbReference>
<dbReference type="AlphaFoldDB" id="A0AAV4R1U8"/>
<accession>A0AAV4R1U8</accession>
<name>A0AAV4R1U8_CAEEX</name>
<comment type="caution">
    <text evidence="2">The sequence shown here is derived from an EMBL/GenBank/DDBJ whole genome shotgun (WGS) entry which is preliminary data.</text>
</comment>
<sequence>MSRTIRLPVSACNRMRVSDRAVTISARALIEILRVVTHYDISNVIERYKTGRLPKLPIKRTSDDQPVVEGRHNATDKIR</sequence>
<proteinExistence type="predicted"/>
<feature type="region of interest" description="Disordered" evidence="1">
    <location>
        <begin position="56"/>
        <end position="79"/>
    </location>
</feature>
<protein>
    <submittedName>
        <fullName evidence="2">Uncharacterized protein</fullName>
    </submittedName>
</protein>
<reference evidence="2 3" key="1">
    <citation type="submission" date="2021-06" db="EMBL/GenBank/DDBJ databases">
        <title>Caerostris extrusa draft genome.</title>
        <authorList>
            <person name="Kono N."/>
            <person name="Arakawa K."/>
        </authorList>
    </citation>
    <scope>NUCLEOTIDE SEQUENCE [LARGE SCALE GENOMIC DNA]</scope>
</reference>